<dbReference type="Gene3D" id="2.60.40.10">
    <property type="entry name" value="Immunoglobulins"/>
    <property type="match status" value="2"/>
</dbReference>
<name>A0A8X8BLV0_POLSE</name>
<dbReference type="EMBL" id="JAATIS010004040">
    <property type="protein sequence ID" value="KAG2462853.1"/>
    <property type="molecule type" value="Genomic_DNA"/>
</dbReference>
<feature type="domain" description="B30.2/SPRY" evidence="12">
    <location>
        <begin position="1"/>
        <end position="168"/>
    </location>
</feature>
<feature type="non-terminal residue" evidence="14">
    <location>
        <position position="599"/>
    </location>
</feature>
<dbReference type="SUPFAM" id="SSF49899">
    <property type="entry name" value="Concanavalin A-like lectins/glucanases"/>
    <property type="match status" value="1"/>
</dbReference>
<dbReference type="InterPro" id="IPR007110">
    <property type="entry name" value="Ig-like_dom"/>
</dbReference>
<sequence length="599" mass="65978">MVLFPDTAHHELSLDDDASQIRFKGNTQGPDRWYCVTGSDWLMKGRHYWEVEVGEKSSWALGLATEEIKMSKVIPESPGNGFWIIRLCGGKQFEAVSSTVTELQEKPQERPKKVGVYQKSNELSFYNAESKRVIYTFQIEYPGLLYPVFSPGSRDKGPLIIKKKETDAFEITIPQATVSSSIGHSVVLPCHLSQPDDFKQMEVRWHEVKDGIPVIIYYRGNLANSATSPVYKGRVRLFLEKVSEGNLSLELTNVKFSDMKKYRCSVISSDLKYTAGVTELQVTATGSKPVISLRQTEPEGAQLTCETSGWYPEPKLMWQDVNSEDLTANSETSAKRDSGDLFTVTSHLRLADRSSEGISCIVKLDEGLEEKKTIYKDAEDDEKEYIQNKGYKPQTKKRQTEEKLNVSTKSSFRKAHDSENDNGDKIYSADVLFDTETAHPMIEVSDNGKEAYIGHAPSSSTRLSPLTGGEVRLVAATPECPFYSHPDMLQVLPDNLPPAIPGVAEVPAVHLEALQVSLVFFSPTLLAVVGVLRARAPQASGRPLVVTTGPYKVELLSSVPVVPKATRAVAPSRSGGGVSPPPVLLGVPLDTTPATCHNA</sequence>
<dbReference type="GO" id="GO:0005102">
    <property type="term" value="F:signaling receptor binding"/>
    <property type="evidence" value="ECO:0007669"/>
    <property type="project" value="TreeGrafter"/>
</dbReference>
<comment type="similarity">
    <text evidence="10">Belongs to the SKINT family.</text>
</comment>
<dbReference type="InterPro" id="IPR050504">
    <property type="entry name" value="IgSF_BTN/MOG"/>
</dbReference>
<dbReference type="InterPro" id="IPR053896">
    <property type="entry name" value="BTN3A2-like_Ig-C"/>
</dbReference>
<reference evidence="14 15" key="1">
    <citation type="journal article" date="2021" name="Cell">
        <title>Tracing the genetic footprints of vertebrate landing in non-teleost ray-finned fishes.</title>
        <authorList>
            <person name="Bi X."/>
            <person name="Wang K."/>
            <person name="Yang L."/>
            <person name="Pan H."/>
            <person name="Jiang H."/>
            <person name="Wei Q."/>
            <person name="Fang M."/>
            <person name="Yu H."/>
            <person name="Zhu C."/>
            <person name="Cai Y."/>
            <person name="He Y."/>
            <person name="Gan X."/>
            <person name="Zeng H."/>
            <person name="Yu D."/>
            <person name="Zhu Y."/>
            <person name="Jiang H."/>
            <person name="Qiu Q."/>
            <person name="Yang H."/>
            <person name="Zhang Y.E."/>
            <person name="Wang W."/>
            <person name="Zhu M."/>
            <person name="He S."/>
            <person name="Zhang G."/>
        </authorList>
    </citation>
    <scope>NUCLEOTIDE SEQUENCE [LARGE SCALE GENOMIC DNA]</scope>
    <source>
        <strain evidence="14">Bchr_013</strain>
    </source>
</reference>
<dbReference type="GO" id="GO:0001817">
    <property type="term" value="P:regulation of cytokine production"/>
    <property type="evidence" value="ECO:0007669"/>
    <property type="project" value="TreeGrafter"/>
</dbReference>
<feature type="region of interest" description="Disordered" evidence="11">
    <location>
        <begin position="387"/>
        <end position="421"/>
    </location>
</feature>
<dbReference type="SMART" id="SM00409">
    <property type="entry name" value="IG"/>
    <property type="match status" value="1"/>
</dbReference>
<organism evidence="14 15">
    <name type="scientific">Polypterus senegalus</name>
    <name type="common">Senegal bichir</name>
    <dbReference type="NCBI Taxonomy" id="55291"/>
    <lineage>
        <taxon>Eukaryota</taxon>
        <taxon>Metazoa</taxon>
        <taxon>Chordata</taxon>
        <taxon>Craniata</taxon>
        <taxon>Vertebrata</taxon>
        <taxon>Euteleostomi</taxon>
        <taxon>Actinopterygii</taxon>
        <taxon>Polypteriformes</taxon>
        <taxon>Polypteridae</taxon>
        <taxon>Polypterus</taxon>
    </lineage>
</organism>
<dbReference type="Proteomes" id="UP000886611">
    <property type="component" value="Unassembled WGS sequence"/>
</dbReference>
<evidence type="ECO:0000256" key="10">
    <source>
        <dbReference type="ARBA" id="ARBA00038221"/>
    </source>
</evidence>
<dbReference type="Gene3D" id="2.60.120.920">
    <property type="match status" value="1"/>
</dbReference>
<dbReference type="PROSITE" id="PS50835">
    <property type="entry name" value="IG_LIKE"/>
    <property type="match status" value="2"/>
</dbReference>
<comment type="caution">
    <text evidence="14">The sequence shown here is derived from an EMBL/GenBank/DDBJ whole genome shotgun (WGS) entry which is preliminary data.</text>
</comment>
<keyword evidence="7" id="KW-1015">Disulfide bond</keyword>
<dbReference type="Pfam" id="PF22705">
    <property type="entry name" value="C2-set_3"/>
    <property type="match status" value="1"/>
</dbReference>
<keyword evidence="9" id="KW-0393">Immunoglobulin domain</keyword>
<dbReference type="GO" id="GO:0050852">
    <property type="term" value="P:T cell receptor signaling pathway"/>
    <property type="evidence" value="ECO:0007669"/>
    <property type="project" value="TreeGrafter"/>
</dbReference>
<evidence type="ECO:0000313" key="15">
    <source>
        <dbReference type="Proteomes" id="UP000886611"/>
    </source>
</evidence>
<feature type="non-terminal residue" evidence="14">
    <location>
        <position position="1"/>
    </location>
</feature>
<evidence type="ECO:0000256" key="6">
    <source>
        <dbReference type="ARBA" id="ARBA00023136"/>
    </source>
</evidence>
<evidence type="ECO:0000256" key="4">
    <source>
        <dbReference type="ARBA" id="ARBA00022729"/>
    </source>
</evidence>
<evidence type="ECO:0000256" key="5">
    <source>
        <dbReference type="ARBA" id="ARBA00022989"/>
    </source>
</evidence>
<dbReference type="PANTHER" id="PTHR24100">
    <property type="entry name" value="BUTYROPHILIN"/>
    <property type="match status" value="1"/>
</dbReference>
<accession>A0A8X8BLV0</accession>
<evidence type="ECO:0000256" key="3">
    <source>
        <dbReference type="ARBA" id="ARBA00022692"/>
    </source>
</evidence>
<keyword evidence="8" id="KW-0325">Glycoprotein</keyword>
<dbReference type="PROSITE" id="PS50188">
    <property type="entry name" value="B302_SPRY"/>
    <property type="match status" value="1"/>
</dbReference>
<dbReference type="InterPro" id="IPR003599">
    <property type="entry name" value="Ig_sub"/>
</dbReference>
<dbReference type="InterPro" id="IPR036179">
    <property type="entry name" value="Ig-like_dom_sf"/>
</dbReference>
<keyword evidence="5" id="KW-1133">Transmembrane helix</keyword>
<evidence type="ECO:0000259" key="13">
    <source>
        <dbReference type="PROSITE" id="PS50835"/>
    </source>
</evidence>
<dbReference type="InterPro" id="IPR043136">
    <property type="entry name" value="B30.2/SPRY_sf"/>
</dbReference>
<dbReference type="InterPro" id="IPR013106">
    <property type="entry name" value="Ig_V-set"/>
</dbReference>
<dbReference type="InterPro" id="IPR013783">
    <property type="entry name" value="Ig-like_fold"/>
</dbReference>
<dbReference type="PRINTS" id="PR01407">
    <property type="entry name" value="BUTYPHLNCDUF"/>
</dbReference>
<evidence type="ECO:0000256" key="9">
    <source>
        <dbReference type="ARBA" id="ARBA00023319"/>
    </source>
</evidence>
<dbReference type="GO" id="GO:1903037">
    <property type="term" value="P:regulation of leukocyte cell-cell adhesion"/>
    <property type="evidence" value="ECO:0007669"/>
    <property type="project" value="UniProtKB-ARBA"/>
</dbReference>
<feature type="domain" description="Ig-like" evidence="13">
    <location>
        <begin position="289"/>
        <end position="375"/>
    </location>
</feature>
<dbReference type="FunFam" id="2.60.40.10:FF:000088">
    <property type="entry name" value="Butyrophilin subfamily 1 member A1"/>
    <property type="match status" value="1"/>
</dbReference>
<gene>
    <name evidence="14" type="primary">Btnl9</name>
    <name evidence="14" type="ORF">GTO96_0000250</name>
</gene>
<feature type="domain" description="Ig-like" evidence="13">
    <location>
        <begin position="158"/>
        <end position="283"/>
    </location>
</feature>
<evidence type="ECO:0000256" key="8">
    <source>
        <dbReference type="ARBA" id="ARBA00023180"/>
    </source>
</evidence>
<dbReference type="InterPro" id="IPR003877">
    <property type="entry name" value="SPRY_dom"/>
</dbReference>
<dbReference type="Pfam" id="PF00622">
    <property type="entry name" value="SPRY"/>
    <property type="match status" value="1"/>
</dbReference>
<comment type="subcellular location">
    <subcellularLocation>
        <location evidence="1">Membrane</location>
        <topology evidence="1">Single-pass type I membrane protein</topology>
    </subcellularLocation>
</comment>
<dbReference type="FunFam" id="2.60.40.10:FF:000142">
    <property type="entry name" value="V-set domain-containing T-cell activation inhibitor 1"/>
    <property type="match status" value="1"/>
</dbReference>
<evidence type="ECO:0000256" key="2">
    <source>
        <dbReference type="ARBA" id="ARBA00007591"/>
    </source>
</evidence>
<dbReference type="GO" id="GO:0042110">
    <property type="term" value="P:T cell activation"/>
    <property type="evidence" value="ECO:0007669"/>
    <property type="project" value="UniProtKB-ARBA"/>
</dbReference>
<dbReference type="SUPFAM" id="SSF48726">
    <property type="entry name" value="Immunoglobulin"/>
    <property type="match status" value="2"/>
</dbReference>
<evidence type="ECO:0000256" key="7">
    <source>
        <dbReference type="ARBA" id="ARBA00023157"/>
    </source>
</evidence>
<keyword evidence="6" id="KW-0472">Membrane</keyword>
<dbReference type="AlphaFoldDB" id="A0A8X8BLV0"/>
<dbReference type="SMART" id="SM00449">
    <property type="entry name" value="SPRY"/>
    <property type="match status" value="1"/>
</dbReference>
<dbReference type="InterPro" id="IPR003879">
    <property type="entry name" value="Butyrophylin_SPRY"/>
</dbReference>
<evidence type="ECO:0000259" key="12">
    <source>
        <dbReference type="PROSITE" id="PS50188"/>
    </source>
</evidence>
<dbReference type="GO" id="GO:0009897">
    <property type="term" value="C:external side of plasma membrane"/>
    <property type="evidence" value="ECO:0007669"/>
    <property type="project" value="TreeGrafter"/>
</dbReference>
<dbReference type="Pfam" id="PF07686">
    <property type="entry name" value="V-set"/>
    <property type="match status" value="1"/>
</dbReference>
<dbReference type="InterPro" id="IPR013320">
    <property type="entry name" value="ConA-like_dom_sf"/>
</dbReference>
<protein>
    <submittedName>
        <fullName evidence="14">BTNL9 protein</fullName>
    </submittedName>
</protein>
<comment type="similarity">
    <text evidence="2">Belongs to the immunoglobulin superfamily. BTN/MOG family.</text>
</comment>
<evidence type="ECO:0000256" key="11">
    <source>
        <dbReference type="SAM" id="MobiDB-lite"/>
    </source>
</evidence>
<keyword evidence="4" id="KW-0732">Signal</keyword>
<keyword evidence="15" id="KW-1185">Reference proteome</keyword>
<evidence type="ECO:0000313" key="14">
    <source>
        <dbReference type="EMBL" id="KAG2462853.1"/>
    </source>
</evidence>
<dbReference type="GO" id="GO:0050863">
    <property type="term" value="P:regulation of T cell activation"/>
    <property type="evidence" value="ECO:0007669"/>
    <property type="project" value="UniProtKB-ARBA"/>
</dbReference>
<dbReference type="InterPro" id="IPR001870">
    <property type="entry name" value="B30.2/SPRY"/>
</dbReference>
<evidence type="ECO:0000256" key="1">
    <source>
        <dbReference type="ARBA" id="ARBA00004479"/>
    </source>
</evidence>
<proteinExistence type="inferred from homology"/>
<keyword evidence="3" id="KW-0812">Transmembrane</keyword>